<dbReference type="SUPFAM" id="SSF53756">
    <property type="entry name" value="UDP-Glycosyltransferase/glycogen phosphorylase"/>
    <property type="match status" value="1"/>
</dbReference>
<dbReference type="Pfam" id="PF00201">
    <property type="entry name" value="UDPGT"/>
    <property type="match status" value="1"/>
</dbReference>
<reference evidence="6 7" key="1">
    <citation type="journal article" date="2020" name="Nat. Commun.">
        <title>Genome of Tripterygium wilfordii and identification of cytochrome P450 involved in triptolide biosynthesis.</title>
        <authorList>
            <person name="Tu L."/>
            <person name="Su P."/>
            <person name="Zhang Z."/>
            <person name="Gao L."/>
            <person name="Wang J."/>
            <person name="Hu T."/>
            <person name="Zhou J."/>
            <person name="Zhang Y."/>
            <person name="Zhao Y."/>
            <person name="Liu Y."/>
            <person name="Song Y."/>
            <person name="Tong Y."/>
            <person name="Lu Y."/>
            <person name="Yang J."/>
            <person name="Xu C."/>
            <person name="Jia M."/>
            <person name="Peters R.J."/>
            <person name="Huang L."/>
            <person name="Gao W."/>
        </authorList>
    </citation>
    <scope>NUCLEOTIDE SEQUENCE [LARGE SCALE GENOMIC DNA]</scope>
    <source>
        <strain evidence="7">cv. XIE 37</strain>
        <tissue evidence="6">Leaf</tissue>
    </source>
</reference>
<organism evidence="6 7">
    <name type="scientific">Tripterygium wilfordii</name>
    <name type="common">Thunder God vine</name>
    <dbReference type="NCBI Taxonomy" id="458696"/>
    <lineage>
        <taxon>Eukaryota</taxon>
        <taxon>Viridiplantae</taxon>
        <taxon>Streptophyta</taxon>
        <taxon>Embryophyta</taxon>
        <taxon>Tracheophyta</taxon>
        <taxon>Spermatophyta</taxon>
        <taxon>Magnoliopsida</taxon>
        <taxon>eudicotyledons</taxon>
        <taxon>Gunneridae</taxon>
        <taxon>Pentapetalae</taxon>
        <taxon>rosids</taxon>
        <taxon>fabids</taxon>
        <taxon>Celastrales</taxon>
        <taxon>Celastraceae</taxon>
        <taxon>Tripterygium</taxon>
    </lineage>
</organism>
<comment type="similarity">
    <text evidence="1 4">Belongs to the UDP-glycosyltransferase family.</text>
</comment>
<dbReference type="InterPro" id="IPR002213">
    <property type="entry name" value="UDP_glucos_trans"/>
</dbReference>
<dbReference type="EMBL" id="JAAARO010000022">
    <property type="protein sequence ID" value="KAF5727334.1"/>
    <property type="molecule type" value="Genomic_DNA"/>
</dbReference>
<dbReference type="Proteomes" id="UP000593562">
    <property type="component" value="Unassembled WGS sequence"/>
</dbReference>
<protein>
    <recommendedName>
        <fullName evidence="5">Glycosyltransferase</fullName>
        <ecNumber evidence="5">2.4.1.-</ecNumber>
    </recommendedName>
</protein>
<evidence type="ECO:0000256" key="5">
    <source>
        <dbReference type="RuleBase" id="RU362057"/>
    </source>
</evidence>
<sequence>MSIRQTEPGLRSYLLSSGKMKKAELIFVPFPAPTHLVPTIEFAKLLLNRDDRISVTILLMKLPGFFVDEITQSLTESRIQLVDLPHVDPPPPDLLEKSFPAYFTAYVEIHIPHVRNIVSDIVSSRSDSDSARIVGLVVDIMCVSMIDVSKELDLPSYMFLASNAGLLGLMLYLPSRHSKMSSEFHEADPELLIPGFVNQVPPRVLPEALFNKDGGYAAYIKLAQKVREAKSIIVNTFADLEESMLSSFGDSRNPNPPVYLVGPVLQPEGFPNPNLDLVQCEKTMKWLDDQPDSSVVFLCFGTAGSFGAPQLKEMALGLELSGLRFLWSVGLPRPNNEDPSSAHNTKPEDMLPDGFLGRIQGKGMICGWAPQMEILGHKAIGGFVSHCGWNSILESLWHGVPIATWPLYAEQQLNAFRMVRELGLAVDLRMDYRGNVDLVMADEVERAVKDLMSDDNEARRKVKRMSEMARIAVMDGGSSFNSVGLLIEDILAAYKS</sequence>
<dbReference type="InterPro" id="IPR035595">
    <property type="entry name" value="UDP_glycos_trans_CS"/>
</dbReference>
<keyword evidence="2 4" id="KW-0328">Glycosyltransferase</keyword>
<dbReference type="GO" id="GO:0035251">
    <property type="term" value="F:UDP-glucosyltransferase activity"/>
    <property type="evidence" value="ECO:0007669"/>
    <property type="project" value="InterPro"/>
</dbReference>
<evidence type="ECO:0000313" key="6">
    <source>
        <dbReference type="EMBL" id="KAF5727334.1"/>
    </source>
</evidence>
<dbReference type="OrthoDB" id="5835829at2759"/>
<keyword evidence="3 4" id="KW-0808">Transferase</keyword>
<evidence type="ECO:0000256" key="3">
    <source>
        <dbReference type="ARBA" id="ARBA00022679"/>
    </source>
</evidence>
<dbReference type="EC" id="2.4.1.-" evidence="5"/>
<dbReference type="CDD" id="cd03784">
    <property type="entry name" value="GT1_Gtf-like"/>
    <property type="match status" value="1"/>
</dbReference>
<dbReference type="FunCoup" id="A0A7J7BZN4">
    <property type="interactions" value="1112"/>
</dbReference>
<evidence type="ECO:0000313" key="7">
    <source>
        <dbReference type="Proteomes" id="UP000593562"/>
    </source>
</evidence>
<dbReference type="PROSITE" id="PS00375">
    <property type="entry name" value="UDPGT"/>
    <property type="match status" value="1"/>
</dbReference>
<evidence type="ECO:0000256" key="2">
    <source>
        <dbReference type="ARBA" id="ARBA00022676"/>
    </source>
</evidence>
<evidence type="ECO:0000256" key="4">
    <source>
        <dbReference type="RuleBase" id="RU003718"/>
    </source>
</evidence>
<accession>A0A7J7BZN4</accession>
<name>A0A7J7BZN4_TRIWF</name>
<gene>
    <name evidence="6" type="ORF">HS088_TW22G01027</name>
</gene>
<comment type="caution">
    <text evidence="6">The sequence shown here is derived from an EMBL/GenBank/DDBJ whole genome shotgun (WGS) entry which is preliminary data.</text>
</comment>
<keyword evidence="7" id="KW-1185">Reference proteome</keyword>
<dbReference type="FunFam" id="3.40.50.2000:FF:000056">
    <property type="entry name" value="Glycosyltransferase"/>
    <property type="match status" value="1"/>
</dbReference>
<evidence type="ECO:0000256" key="1">
    <source>
        <dbReference type="ARBA" id="ARBA00009995"/>
    </source>
</evidence>
<dbReference type="PANTHER" id="PTHR48048">
    <property type="entry name" value="GLYCOSYLTRANSFERASE"/>
    <property type="match status" value="1"/>
</dbReference>
<dbReference type="InterPro" id="IPR050481">
    <property type="entry name" value="UDP-glycosyltransf_plant"/>
</dbReference>
<dbReference type="PANTHER" id="PTHR48048:SF94">
    <property type="entry name" value="GLYCOSYLTRANSFERASE"/>
    <property type="match status" value="1"/>
</dbReference>
<dbReference type="Gene3D" id="3.40.50.2000">
    <property type="entry name" value="Glycogen Phosphorylase B"/>
    <property type="match status" value="2"/>
</dbReference>
<proteinExistence type="inferred from homology"/>
<dbReference type="InParanoid" id="A0A7J7BZN4"/>
<dbReference type="AlphaFoldDB" id="A0A7J7BZN4"/>
<dbReference type="FunFam" id="3.40.50.2000:FF:000080">
    <property type="entry name" value="Glycosyltransferase"/>
    <property type="match status" value="1"/>
</dbReference>